<evidence type="ECO:0000259" key="7">
    <source>
        <dbReference type="Pfam" id="PF06305"/>
    </source>
</evidence>
<dbReference type="RefSeq" id="WP_189574269.1">
    <property type="nucleotide sequence ID" value="NZ_BMXU01000001.1"/>
</dbReference>
<name>A0ABV7M9R2_9PROT</name>
<keyword evidence="3 6" id="KW-1133">Transmembrane helix</keyword>
<feature type="transmembrane region" description="Helical" evidence="6">
    <location>
        <begin position="49"/>
        <end position="69"/>
    </location>
</feature>
<evidence type="ECO:0000256" key="5">
    <source>
        <dbReference type="SAM" id="MobiDB-lite"/>
    </source>
</evidence>
<reference evidence="9" key="1">
    <citation type="journal article" date="2019" name="Int. J. Syst. Evol. Microbiol.">
        <title>The Global Catalogue of Microorganisms (GCM) 10K type strain sequencing project: providing services to taxonomists for standard genome sequencing and annotation.</title>
        <authorList>
            <consortium name="The Broad Institute Genomics Platform"/>
            <consortium name="The Broad Institute Genome Sequencing Center for Infectious Disease"/>
            <person name="Wu L."/>
            <person name="Ma J."/>
        </authorList>
    </citation>
    <scope>NUCLEOTIDE SEQUENCE [LARGE SCALE GENOMIC DNA]</scope>
    <source>
        <strain evidence="9">KCTC 22245</strain>
    </source>
</reference>
<sequence>MPRFLTTLFLLVMAIFLVVFFLANREPVTISFDPLPTNEPAIAFEVPLWAGLSGTLLIGFVLGAMGMWISSTRLRQRSSEHRRRVIELERELRSARESPAPERADGTNLPALQ</sequence>
<evidence type="ECO:0000313" key="8">
    <source>
        <dbReference type="EMBL" id="MFC3302075.1"/>
    </source>
</evidence>
<accession>A0ABV7M9R2</accession>
<feature type="region of interest" description="Disordered" evidence="5">
    <location>
        <begin position="92"/>
        <end position="113"/>
    </location>
</feature>
<keyword evidence="4 6" id="KW-0472">Membrane</keyword>
<dbReference type="Proteomes" id="UP001595607">
    <property type="component" value="Unassembled WGS sequence"/>
</dbReference>
<proteinExistence type="predicted"/>
<dbReference type="EMBL" id="JBHRVA010000002">
    <property type="protein sequence ID" value="MFC3302075.1"/>
    <property type="molecule type" value="Genomic_DNA"/>
</dbReference>
<evidence type="ECO:0000256" key="3">
    <source>
        <dbReference type="ARBA" id="ARBA00022989"/>
    </source>
</evidence>
<feature type="domain" description="Lipopolysaccharide assembly protein A" evidence="7">
    <location>
        <begin position="24"/>
        <end position="92"/>
    </location>
</feature>
<evidence type="ECO:0000256" key="1">
    <source>
        <dbReference type="ARBA" id="ARBA00022475"/>
    </source>
</evidence>
<organism evidence="8 9">
    <name type="scientific">Parvularcula lutaonensis</name>
    <dbReference type="NCBI Taxonomy" id="491923"/>
    <lineage>
        <taxon>Bacteria</taxon>
        <taxon>Pseudomonadati</taxon>
        <taxon>Pseudomonadota</taxon>
        <taxon>Alphaproteobacteria</taxon>
        <taxon>Parvularculales</taxon>
        <taxon>Parvularculaceae</taxon>
        <taxon>Parvularcula</taxon>
    </lineage>
</organism>
<evidence type="ECO:0000256" key="6">
    <source>
        <dbReference type="SAM" id="Phobius"/>
    </source>
</evidence>
<evidence type="ECO:0000256" key="4">
    <source>
        <dbReference type="ARBA" id="ARBA00023136"/>
    </source>
</evidence>
<feature type="compositionally biased region" description="Basic and acidic residues" evidence="5">
    <location>
        <begin position="92"/>
        <end position="105"/>
    </location>
</feature>
<dbReference type="Pfam" id="PF06305">
    <property type="entry name" value="LapA_dom"/>
    <property type="match status" value="1"/>
</dbReference>
<dbReference type="InterPro" id="IPR010445">
    <property type="entry name" value="LapA_dom"/>
</dbReference>
<keyword evidence="9" id="KW-1185">Reference proteome</keyword>
<evidence type="ECO:0000256" key="2">
    <source>
        <dbReference type="ARBA" id="ARBA00022692"/>
    </source>
</evidence>
<keyword evidence="2 6" id="KW-0812">Transmembrane</keyword>
<protein>
    <submittedName>
        <fullName evidence="8">Lipopolysaccharide assembly LapA domain-containing protein</fullName>
    </submittedName>
</protein>
<comment type="caution">
    <text evidence="8">The sequence shown here is derived from an EMBL/GenBank/DDBJ whole genome shotgun (WGS) entry which is preliminary data.</text>
</comment>
<keyword evidence="1" id="KW-1003">Cell membrane</keyword>
<evidence type="ECO:0000313" key="9">
    <source>
        <dbReference type="Proteomes" id="UP001595607"/>
    </source>
</evidence>
<gene>
    <name evidence="8" type="ORF">ACFONP_04950</name>
</gene>